<protein>
    <submittedName>
        <fullName evidence="2">Uncharacterized protein</fullName>
    </submittedName>
</protein>
<gene>
    <name evidence="2" type="ORF">MPEBLZ_02286</name>
</gene>
<dbReference type="AlphaFoldDB" id="A0A0P8DZ86"/>
<accession>A0A0P8DZ86</accession>
<dbReference type="EMBL" id="LKCM01000173">
    <property type="protein sequence ID" value="KPQ43172.1"/>
    <property type="molecule type" value="Genomic_DNA"/>
</dbReference>
<dbReference type="Pfam" id="PF17299">
    <property type="entry name" value="DUF5350"/>
    <property type="match status" value="1"/>
</dbReference>
<reference evidence="2 3" key="1">
    <citation type="submission" date="2015-09" db="EMBL/GenBank/DDBJ databases">
        <title>A metagenomics-based metabolic model of nitrate-dependent anaerobic oxidation of methane by Methanoperedens-like archaea.</title>
        <authorList>
            <person name="Arshad A."/>
            <person name="Speth D.R."/>
            <person name="De Graaf R.M."/>
            <person name="Op Den Camp H.J."/>
            <person name="Jetten M.S."/>
            <person name="Welte C.U."/>
        </authorList>
    </citation>
    <scope>NUCLEOTIDE SEQUENCE [LARGE SCALE GENOMIC DNA]</scope>
</reference>
<dbReference type="Proteomes" id="UP000050360">
    <property type="component" value="Unassembled WGS sequence"/>
</dbReference>
<proteinExistence type="predicted"/>
<feature type="region of interest" description="Disordered" evidence="1">
    <location>
        <begin position="24"/>
        <end position="59"/>
    </location>
</feature>
<name>A0A0P8DZ86_9EURY</name>
<sequence length="59" mass="6490">MGKTGITKWGRVKGRKGNIIMVPEAELSHKRPGPMQRYTSDGAKRKKIARSPKAIVKGS</sequence>
<evidence type="ECO:0000313" key="3">
    <source>
        <dbReference type="Proteomes" id="UP000050360"/>
    </source>
</evidence>
<comment type="caution">
    <text evidence="2">The sequence shown here is derived from an EMBL/GenBank/DDBJ whole genome shotgun (WGS) entry which is preliminary data.</text>
</comment>
<evidence type="ECO:0000313" key="2">
    <source>
        <dbReference type="EMBL" id="KPQ43172.1"/>
    </source>
</evidence>
<evidence type="ECO:0000256" key="1">
    <source>
        <dbReference type="SAM" id="MobiDB-lite"/>
    </source>
</evidence>
<organism evidence="2 3">
    <name type="scientific">Candidatus Methanoperedens nitratireducens</name>
    <dbReference type="NCBI Taxonomy" id="1392998"/>
    <lineage>
        <taxon>Archaea</taxon>
        <taxon>Methanobacteriati</taxon>
        <taxon>Methanobacteriota</taxon>
        <taxon>Stenosarchaea group</taxon>
        <taxon>Methanomicrobia</taxon>
        <taxon>Methanosarcinales</taxon>
        <taxon>ANME-2 cluster</taxon>
        <taxon>Candidatus Methanoperedentaceae</taxon>
        <taxon>Candidatus Methanoperedens</taxon>
    </lineage>
</organism>
<dbReference type="InterPro" id="IPR035258">
    <property type="entry name" value="DUF5350"/>
</dbReference>